<dbReference type="Proteomes" id="UP000255423">
    <property type="component" value="Unassembled WGS sequence"/>
</dbReference>
<feature type="transmembrane region" description="Helical" evidence="8">
    <location>
        <begin position="365"/>
        <end position="384"/>
    </location>
</feature>
<evidence type="ECO:0000256" key="5">
    <source>
        <dbReference type="ARBA" id="ARBA00023136"/>
    </source>
</evidence>
<protein>
    <submittedName>
        <fullName evidence="10">NADH dehydrogenase subunit M</fullName>
    </submittedName>
</protein>
<dbReference type="GO" id="GO:0048039">
    <property type="term" value="F:ubiquinone binding"/>
    <property type="evidence" value="ECO:0007669"/>
    <property type="project" value="TreeGrafter"/>
</dbReference>
<dbReference type="InterPro" id="IPR003918">
    <property type="entry name" value="NADH_UbQ_OxRdtase"/>
</dbReference>
<dbReference type="GO" id="GO:0042773">
    <property type="term" value="P:ATP synthesis coupled electron transport"/>
    <property type="evidence" value="ECO:0007669"/>
    <property type="project" value="InterPro"/>
</dbReference>
<gene>
    <name evidence="10" type="ORF">SAMN05661053_1333</name>
</gene>
<feature type="transmembrane region" description="Helical" evidence="8">
    <location>
        <begin position="161"/>
        <end position="180"/>
    </location>
</feature>
<feature type="transmembrane region" description="Helical" evidence="8">
    <location>
        <begin position="404"/>
        <end position="422"/>
    </location>
</feature>
<accession>A0A380RWZ2</accession>
<evidence type="ECO:0000256" key="8">
    <source>
        <dbReference type="SAM" id="Phobius"/>
    </source>
</evidence>
<feature type="transmembrane region" description="Helical" evidence="8">
    <location>
        <begin position="443"/>
        <end position="464"/>
    </location>
</feature>
<keyword evidence="5 8" id="KW-0472">Membrane</keyword>
<feature type="transmembrane region" description="Helical" evidence="8">
    <location>
        <begin position="107"/>
        <end position="125"/>
    </location>
</feature>
<evidence type="ECO:0000256" key="2">
    <source>
        <dbReference type="ARBA" id="ARBA00009025"/>
    </source>
</evidence>
<dbReference type="RefSeq" id="WP_109572521.1">
    <property type="nucleotide sequence ID" value="NZ_UHJL01000001.1"/>
</dbReference>
<feature type="transmembrane region" description="Helical" evidence="8">
    <location>
        <begin position="69"/>
        <end position="95"/>
    </location>
</feature>
<dbReference type="GO" id="GO:0008137">
    <property type="term" value="F:NADH dehydrogenase (ubiquinone) activity"/>
    <property type="evidence" value="ECO:0007669"/>
    <property type="project" value="InterPro"/>
</dbReference>
<feature type="transmembrane region" description="Helical" evidence="8">
    <location>
        <begin position="131"/>
        <end position="149"/>
    </location>
</feature>
<dbReference type="GO" id="GO:0003954">
    <property type="term" value="F:NADH dehydrogenase activity"/>
    <property type="evidence" value="ECO:0007669"/>
    <property type="project" value="TreeGrafter"/>
</dbReference>
<dbReference type="InterPro" id="IPR001750">
    <property type="entry name" value="ND/Mrp_TM"/>
</dbReference>
<feature type="transmembrane region" description="Helical" evidence="8">
    <location>
        <begin position="205"/>
        <end position="226"/>
    </location>
</feature>
<evidence type="ECO:0000256" key="6">
    <source>
        <dbReference type="RuleBase" id="RU000320"/>
    </source>
</evidence>
<organism evidence="10 11">
    <name type="scientific">Fibrobacter succinogenes</name>
    <name type="common">Bacteroides succinogenes</name>
    <dbReference type="NCBI Taxonomy" id="833"/>
    <lineage>
        <taxon>Bacteria</taxon>
        <taxon>Pseudomonadati</taxon>
        <taxon>Fibrobacterota</taxon>
        <taxon>Fibrobacteria</taxon>
        <taxon>Fibrobacterales</taxon>
        <taxon>Fibrobacteraceae</taxon>
        <taxon>Fibrobacter</taxon>
    </lineage>
</organism>
<feature type="transmembrane region" description="Helical" evidence="8">
    <location>
        <begin position="6"/>
        <end position="22"/>
    </location>
</feature>
<keyword evidence="3 6" id="KW-0812">Transmembrane</keyword>
<feature type="region of interest" description="Disordered" evidence="7">
    <location>
        <begin position="524"/>
        <end position="546"/>
    </location>
</feature>
<dbReference type="InterPro" id="IPR010227">
    <property type="entry name" value="NADH_Q_OxRdtase_chainM/4"/>
</dbReference>
<dbReference type="EMBL" id="UHJL01000001">
    <property type="protein sequence ID" value="SUQ20080.1"/>
    <property type="molecule type" value="Genomic_DNA"/>
</dbReference>
<evidence type="ECO:0000256" key="7">
    <source>
        <dbReference type="SAM" id="MobiDB-lite"/>
    </source>
</evidence>
<feature type="transmembrane region" description="Helical" evidence="8">
    <location>
        <begin position="31"/>
        <end position="49"/>
    </location>
</feature>
<feature type="domain" description="NADH:quinone oxidoreductase/Mrp antiporter transmembrane" evidence="9">
    <location>
        <begin position="125"/>
        <end position="411"/>
    </location>
</feature>
<feature type="transmembrane region" description="Helical" evidence="8">
    <location>
        <begin position="322"/>
        <end position="344"/>
    </location>
</feature>
<dbReference type="NCBIfam" id="TIGR01972">
    <property type="entry name" value="NDH_I_M"/>
    <property type="match status" value="1"/>
</dbReference>
<evidence type="ECO:0000256" key="3">
    <source>
        <dbReference type="ARBA" id="ARBA00022692"/>
    </source>
</evidence>
<evidence type="ECO:0000256" key="1">
    <source>
        <dbReference type="ARBA" id="ARBA00004127"/>
    </source>
</evidence>
<feature type="transmembrane region" description="Helical" evidence="8">
    <location>
        <begin position="265"/>
        <end position="285"/>
    </location>
</feature>
<dbReference type="GO" id="GO:0012505">
    <property type="term" value="C:endomembrane system"/>
    <property type="evidence" value="ECO:0007669"/>
    <property type="project" value="UniProtKB-SubCell"/>
</dbReference>
<feature type="transmembrane region" description="Helical" evidence="8">
    <location>
        <begin position="238"/>
        <end position="259"/>
    </location>
</feature>
<dbReference type="PANTHER" id="PTHR43507:SF1">
    <property type="entry name" value="NADH-UBIQUINONE OXIDOREDUCTASE CHAIN 4"/>
    <property type="match status" value="1"/>
</dbReference>
<dbReference type="GO" id="GO:0015990">
    <property type="term" value="P:electron transport coupled proton transport"/>
    <property type="evidence" value="ECO:0007669"/>
    <property type="project" value="TreeGrafter"/>
</dbReference>
<feature type="compositionally biased region" description="Basic and acidic residues" evidence="7">
    <location>
        <begin position="529"/>
        <end position="546"/>
    </location>
</feature>
<comment type="subcellular location">
    <subcellularLocation>
        <location evidence="1">Endomembrane system</location>
        <topology evidence="1">Multi-pass membrane protein</topology>
    </subcellularLocation>
    <subcellularLocation>
        <location evidence="6">Membrane</location>
        <topology evidence="6">Multi-pass membrane protein</topology>
    </subcellularLocation>
</comment>
<reference evidence="10 11" key="1">
    <citation type="submission" date="2017-08" db="EMBL/GenBank/DDBJ databases">
        <authorList>
            <person name="de Groot N.N."/>
        </authorList>
    </citation>
    <scope>NUCLEOTIDE SEQUENCE [LARGE SCALE GENOMIC DNA]</scope>
    <source>
        <strain evidence="10 11">HM2</strain>
    </source>
</reference>
<evidence type="ECO:0000259" key="9">
    <source>
        <dbReference type="Pfam" id="PF00361"/>
    </source>
</evidence>
<name>A0A380RWZ2_FIBSU</name>
<comment type="similarity">
    <text evidence="2">Belongs to the complex I subunit 4 family.</text>
</comment>
<evidence type="ECO:0000313" key="11">
    <source>
        <dbReference type="Proteomes" id="UP000255423"/>
    </source>
</evidence>
<dbReference type="Pfam" id="PF00361">
    <property type="entry name" value="Proton_antipo_M"/>
    <property type="match status" value="1"/>
</dbReference>
<proteinExistence type="inferred from homology"/>
<evidence type="ECO:0000256" key="4">
    <source>
        <dbReference type="ARBA" id="ARBA00022989"/>
    </source>
</evidence>
<dbReference type="PRINTS" id="PR01437">
    <property type="entry name" value="NUOXDRDTASE4"/>
</dbReference>
<sequence length="546" mass="57851">MLLHLLVLAPFVAAILMVMTSKEDSKSSSRLAILMGIGFTAMSVALIAGGSVSTEAIEWFQIPGCKGPVYYYLTSHGLASWMVFLSSGLSLVALISARGITCRSYRNFAIGIFSLMGAMNGTFLAADAVLFFFFFEAMVIPAAVLIAGFGGKDRMKAAMTFAIYTLVGSAPMMVALWYILTIADNSTLISLAVAVQGLPEGTQNVLLVCFLLAFLVKTPIFPFHGWQAITYAEAPAPLSAILTGAMSKAGVFGFIVWILPIFPLSMNAVSCMMWLGLFTAVYGALMALRATDGKKLLAFSSMGHLGLAVAGVFSLSEAMLPAVLVLLVAHGISAGAQFYLMGIAERMAGTRELDKLGGLSSKNPVFSTLFGFAGVMALAVPGTAGFVGEFSVLLALWDMGPLPALVAGFTLILSAAYMLRFIQKVIFGKQAREYEEGRRTMPLEGVSIAVMLLLLLVFGFHPAYVTDTLNEVETTEDPAAVQVLNSAALNNGEAPMTAEEIHQLDSTLAAAGFKDDERASIIAQMKGDASADAKSEKSVKEASDAK</sequence>
<keyword evidence="4 8" id="KW-1133">Transmembrane helix</keyword>
<evidence type="ECO:0000313" key="10">
    <source>
        <dbReference type="EMBL" id="SUQ20080.1"/>
    </source>
</evidence>
<dbReference type="PANTHER" id="PTHR43507">
    <property type="entry name" value="NADH-UBIQUINONE OXIDOREDUCTASE CHAIN 4"/>
    <property type="match status" value="1"/>
</dbReference>
<dbReference type="AlphaFoldDB" id="A0A380RWZ2"/>
<dbReference type="GO" id="GO:0016020">
    <property type="term" value="C:membrane"/>
    <property type="evidence" value="ECO:0007669"/>
    <property type="project" value="UniProtKB-SubCell"/>
</dbReference>
<feature type="transmembrane region" description="Helical" evidence="8">
    <location>
        <begin position="297"/>
        <end position="316"/>
    </location>
</feature>